<name>A0A0R0M6Y7_9MICR</name>
<gene>
    <name evidence="1" type="ORF">M153_12800012984</name>
</gene>
<dbReference type="EMBL" id="LGUB01000024">
    <property type="protein sequence ID" value="KRH94849.1"/>
    <property type="molecule type" value="Genomic_DNA"/>
</dbReference>
<reference evidence="1 2" key="1">
    <citation type="submission" date="2015-07" db="EMBL/GenBank/DDBJ databases">
        <title>The genome of Pseudoloma neurophilia, a relevant intracellular parasite of the zebrafish.</title>
        <authorList>
            <person name="Ndikumana S."/>
            <person name="Pelin A."/>
            <person name="Sanders J."/>
            <person name="Corradi N."/>
        </authorList>
    </citation>
    <scope>NUCLEOTIDE SEQUENCE [LARGE SCALE GENOMIC DNA]</scope>
    <source>
        <strain evidence="1 2">MK1</strain>
    </source>
</reference>
<protein>
    <submittedName>
        <fullName evidence="1">Uncharacterized protein</fullName>
    </submittedName>
</protein>
<keyword evidence="2" id="KW-1185">Reference proteome</keyword>
<comment type="caution">
    <text evidence="1">The sequence shown here is derived from an EMBL/GenBank/DDBJ whole genome shotgun (WGS) entry which is preliminary data.</text>
</comment>
<evidence type="ECO:0000313" key="1">
    <source>
        <dbReference type="EMBL" id="KRH94849.1"/>
    </source>
</evidence>
<dbReference type="VEuPathDB" id="MicrosporidiaDB:M153_12800012984"/>
<evidence type="ECO:0000313" key="2">
    <source>
        <dbReference type="Proteomes" id="UP000051530"/>
    </source>
</evidence>
<organism evidence="1 2">
    <name type="scientific">Pseudoloma neurophilia</name>
    <dbReference type="NCBI Taxonomy" id="146866"/>
    <lineage>
        <taxon>Eukaryota</taxon>
        <taxon>Fungi</taxon>
        <taxon>Fungi incertae sedis</taxon>
        <taxon>Microsporidia</taxon>
        <taxon>Pseudoloma</taxon>
    </lineage>
</organism>
<accession>A0A0R0M6Y7</accession>
<proteinExistence type="predicted"/>
<dbReference type="AlphaFoldDB" id="A0A0R0M6Y7"/>
<sequence>MSDNDHKVKRLTDLILSINEKMKILKEYTKNTRKFNHKVKALTVSLKAFREEESSQEEPLFKKKENQKDDQIGFEPVQILEMKKSEENNYNIQEHSFNTPSENDPSFFSTVHSIRDEPRSIDSILAHLKSIFTTTQLQNTEKILKVLNCKKSIKQIMNDTGLPKYRILEIMGRININETIIKREIERGLVYYSIMD</sequence>
<dbReference type="Proteomes" id="UP000051530">
    <property type="component" value="Unassembled WGS sequence"/>
</dbReference>